<name>A0A2J8JF26_PANTR</name>
<comment type="caution">
    <text evidence="2">The sequence shown here is derived from an EMBL/GenBank/DDBJ whole genome shotgun (WGS) entry which is preliminary data.</text>
</comment>
<feature type="chain" id="PRO_5014559539" evidence="1">
    <location>
        <begin position="23"/>
        <end position="60"/>
    </location>
</feature>
<protein>
    <submittedName>
        <fullName evidence="2">VWF isoform 4</fullName>
    </submittedName>
    <submittedName>
        <fullName evidence="3">VWF isoform 5</fullName>
    </submittedName>
</protein>
<gene>
    <name evidence="2" type="ORF">CK820_G0048185</name>
</gene>
<evidence type="ECO:0000313" key="4">
    <source>
        <dbReference type="Proteomes" id="UP000236370"/>
    </source>
</evidence>
<dbReference type="EMBL" id="NBAG03000464">
    <property type="protein sequence ID" value="PNI21370.1"/>
    <property type="molecule type" value="Genomic_DNA"/>
</dbReference>
<evidence type="ECO:0000313" key="3">
    <source>
        <dbReference type="EMBL" id="PNI21371.1"/>
    </source>
</evidence>
<keyword evidence="1" id="KW-0732">Signal</keyword>
<evidence type="ECO:0000313" key="2">
    <source>
        <dbReference type="EMBL" id="PNI21370.1"/>
    </source>
</evidence>
<accession>A0A2J8JF26</accession>
<dbReference type="AlphaFoldDB" id="A0A2J8JF26"/>
<organism evidence="2 4">
    <name type="scientific">Pan troglodytes</name>
    <name type="common">Chimpanzee</name>
    <dbReference type="NCBI Taxonomy" id="9598"/>
    <lineage>
        <taxon>Eukaryota</taxon>
        <taxon>Metazoa</taxon>
        <taxon>Chordata</taxon>
        <taxon>Craniata</taxon>
        <taxon>Vertebrata</taxon>
        <taxon>Euteleostomi</taxon>
        <taxon>Mammalia</taxon>
        <taxon>Eutheria</taxon>
        <taxon>Euarchontoglires</taxon>
        <taxon>Primates</taxon>
        <taxon>Haplorrhini</taxon>
        <taxon>Catarrhini</taxon>
        <taxon>Hominidae</taxon>
        <taxon>Pan</taxon>
    </lineage>
</organism>
<reference evidence="2 4" key="1">
    <citation type="submission" date="2017-12" db="EMBL/GenBank/DDBJ databases">
        <title>High-resolution comparative analysis of great ape genomes.</title>
        <authorList>
            <person name="Pollen A."/>
            <person name="Hastie A."/>
            <person name="Hormozdiari F."/>
            <person name="Dougherty M."/>
            <person name="Liu R."/>
            <person name="Chaisson M."/>
            <person name="Hoppe E."/>
            <person name="Hill C."/>
            <person name="Pang A."/>
            <person name="Hillier L."/>
            <person name="Baker C."/>
            <person name="Armstrong J."/>
            <person name="Shendure J."/>
            <person name="Paten B."/>
            <person name="Wilson R."/>
            <person name="Chao H."/>
            <person name="Schneider V."/>
            <person name="Ventura M."/>
            <person name="Kronenberg Z."/>
            <person name="Murali S."/>
            <person name="Gordon D."/>
            <person name="Cantsilieris S."/>
            <person name="Munson K."/>
            <person name="Nelson B."/>
            <person name="Raja A."/>
            <person name="Underwood J."/>
            <person name="Diekhans M."/>
            <person name="Fiddes I."/>
            <person name="Haussler D."/>
            <person name="Eichler E."/>
        </authorList>
    </citation>
    <scope>NUCLEOTIDE SEQUENCE [LARGE SCALE GENOMIC DNA]</scope>
    <source>
        <strain evidence="2">Yerkes chimp pedigree #C0471</strain>
        <tissue evidence="2">Blood</tissue>
    </source>
</reference>
<proteinExistence type="predicted"/>
<dbReference type="Proteomes" id="UP000236370">
    <property type="component" value="Unassembled WGS sequence"/>
</dbReference>
<feature type="signal peptide" evidence="1">
    <location>
        <begin position="1"/>
        <end position="22"/>
    </location>
</feature>
<dbReference type="EMBL" id="NBAG03000464">
    <property type="protein sequence ID" value="PNI21371.1"/>
    <property type="molecule type" value="Genomic_DNA"/>
</dbReference>
<evidence type="ECO:0000256" key="1">
    <source>
        <dbReference type="SAM" id="SignalP"/>
    </source>
</evidence>
<sequence length="60" mass="6993">MIPARFARVLLALALILPETRCLQMPSPVGELRSIKVAQNCPILWGHRMRRKESKTWMDY</sequence>